<dbReference type="EC" id="3.5.4.3" evidence="3 7"/>
<dbReference type="InterPro" id="IPR006680">
    <property type="entry name" value="Amidohydro-rel"/>
</dbReference>
<evidence type="ECO:0000256" key="8">
    <source>
        <dbReference type="RuleBase" id="RU366009"/>
    </source>
</evidence>
<dbReference type="Proteomes" id="UP000677537">
    <property type="component" value="Unassembled WGS sequence"/>
</dbReference>
<keyword evidence="4 8" id="KW-0479">Metal-binding</keyword>
<comment type="pathway">
    <text evidence="1 8">Purine metabolism; guanine degradation; xanthine from guanine: step 1/1.</text>
</comment>
<accession>A0A940N153</accession>
<comment type="similarity">
    <text evidence="2 8">Belongs to the metallo-dependent hydrolases superfamily. ATZ/TRZ family.</text>
</comment>
<reference evidence="10" key="1">
    <citation type="submission" date="2021-03" db="EMBL/GenBank/DDBJ databases">
        <authorList>
            <person name="So Y."/>
        </authorList>
    </citation>
    <scope>NUCLEOTIDE SEQUENCE</scope>
    <source>
        <strain evidence="10">SG15</strain>
    </source>
</reference>
<comment type="caution">
    <text evidence="10">The sequence shown here is derived from an EMBL/GenBank/DDBJ whole genome shotgun (WGS) entry which is preliminary data.</text>
</comment>
<dbReference type="NCBIfam" id="TIGR02967">
    <property type="entry name" value="guan_deamin"/>
    <property type="match status" value="1"/>
</dbReference>
<dbReference type="AlphaFoldDB" id="A0A940N153"/>
<organism evidence="10 11">
    <name type="scientific">Roseomonas indoligenes</name>
    <dbReference type="NCBI Taxonomy" id="2820811"/>
    <lineage>
        <taxon>Bacteria</taxon>
        <taxon>Pseudomonadati</taxon>
        <taxon>Pseudomonadota</taxon>
        <taxon>Alphaproteobacteria</taxon>
        <taxon>Acetobacterales</taxon>
        <taxon>Roseomonadaceae</taxon>
        <taxon>Roseomonas</taxon>
    </lineage>
</organism>
<evidence type="ECO:0000313" key="11">
    <source>
        <dbReference type="Proteomes" id="UP000677537"/>
    </source>
</evidence>
<dbReference type="GO" id="GO:0008270">
    <property type="term" value="F:zinc ion binding"/>
    <property type="evidence" value="ECO:0007669"/>
    <property type="project" value="UniProtKB-UniRule"/>
</dbReference>
<comment type="cofactor">
    <cofactor evidence="8">
        <name>Zn(2+)</name>
        <dbReference type="ChEBI" id="CHEBI:29105"/>
    </cofactor>
    <text evidence="8">Binds 1 zinc ion per subunit.</text>
</comment>
<dbReference type="GO" id="GO:0005829">
    <property type="term" value="C:cytosol"/>
    <property type="evidence" value="ECO:0007669"/>
    <property type="project" value="TreeGrafter"/>
</dbReference>
<sequence length="443" mass="47402">MERRLTQPTPAPGLGLRGPALTFRHDPFRGEADTALVHWPDALVVMRGGKITGFGDHAAERPRHPDDLVVHHHPDGLILPGFVDAHVHYPQLEMAGSFGETLLDWLRRYTFPTEARFADPAHAARVAKTFLAALLRAGTTTALVYCTVHEHSADALFAEAERLGMRIAAGKVLMDRNAPAELLDGPDHGIPATQRLIDRWHGRGRLLYAITPRFAPACSDEALCAAGRLWCDNPGTLVQTHLCETEAEIAWVRELFPAAASYLDVYRAAGLAGPGAVMGHAVHVTEGDLSGLRETGCGVAHCPSSNLFLGSGLFPAHAMAAAGVRVGLGSDVGAGTGLSTLRTLGDAYKVARLRGARLHPAQALWLATRGGAEAMRLEDRIGTLAPGMEADLVVLDPAATPELALRTEGARDPADRLFALMALGDERAVRATYLAGRLAYERK</sequence>
<dbReference type="EMBL" id="JAGIZA010000009">
    <property type="protein sequence ID" value="MBP0494146.1"/>
    <property type="molecule type" value="Genomic_DNA"/>
</dbReference>
<comment type="catalytic activity">
    <reaction evidence="8">
        <text>guanine + H2O + H(+) = xanthine + NH4(+)</text>
        <dbReference type="Rhea" id="RHEA:14665"/>
        <dbReference type="ChEBI" id="CHEBI:15377"/>
        <dbReference type="ChEBI" id="CHEBI:15378"/>
        <dbReference type="ChEBI" id="CHEBI:16235"/>
        <dbReference type="ChEBI" id="CHEBI:17712"/>
        <dbReference type="ChEBI" id="CHEBI:28938"/>
        <dbReference type="EC" id="3.5.4.3"/>
    </reaction>
</comment>
<dbReference type="FunFam" id="3.20.20.140:FF:000022">
    <property type="entry name" value="Guanine deaminase"/>
    <property type="match status" value="1"/>
</dbReference>
<dbReference type="SUPFAM" id="SSF51556">
    <property type="entry name" value="Metallo-dependent hydrolases"/>
    <property type="match status" value="1"/>
</dbReference>
<evidence type="ECO:0000256" key="3">
    <source>
        <dbReference type="ARBA" id="ARBA00012781"/>
    </source>
</evidence>
<gene>
    <name evidence="10" type="primary">guaD</name>
    <name evidence="10" type="ORF">J5Y10_15275</name>
</gene>
<dbReference type="Gene3D" id="3.20.20.140">
    <property type="entry name" value="Metal-dependent hydrolases"/>
    <property type="match status" value="1"/>
</dbReference>
<evidence type="ECO:0000256" key="4">
    <source>
        <dbReference type="ARBA" id="ARBA00022723"/>
    </source>
</evidence>
<proteinExistence type="inferred from homology"/>
<dbReference type="GO" id="GO:0006147">
    <property type="term" value="P:guanine catabolic process"/>
    <property type="evidence" value="ECO:0007669"/>
    <property type="project" value="UniProtKB-UniRule"/>
</dbReference>
<evidence type="ECO:0000256" key="6">
    <source>
        <dbReference type="ARBA" id="ARBA00022833"/>
    </source>
</evidence>
<dbReference type="NCBIfam" id="NF006679">
    <property type="entry name" value="PRK09228.1"/>
    <property type="match status" value="1"/>
</dbReference>
<evidence type="ECO:0000259" key="9">
    <source>
        <dbReference type="Pfam" id="PF01979"/>
    </source>
</evidence>
<keyword evidence="6 8" id="KW-0862">Zinc</keyword>
<name>A0A940N153_9PROT</name>
<protein>
    <recommendedName>
        <fullName evidence="3 7">Guanine deaminase</fullName>
        <shortName evidence="8">Guanase</shortName>
        <ecNumber evidence="3 7">3.5.4.3</ecNumber>
    </recommendedName>
    <alternativeName>
        <fullName evidence="8">Guanine aminohydrolase</fullName>
    </alternativeName>
</protein>
<dbReference type="Gene3D" id="2.30.40.10">
    <property type="entry name" value="Urease, subunit C, domain 1"/>
    <property type="match status" value="1"/>
</dbReference>
<keyword evidence="5 8" id="KW-0378">Hydrolase</keyword>
<evidence type="ECO:0000256" key="7">
    <source>
        <dbReference type="NCBIfam" id="TIGR02967"/>
    </source>
</evidence>
<evidence type="ECO:0000313" key="10">
    <source>
        <dbReference type="EMBL" id="MBP0494146.1"/>
    </source>
</evidence>
<keyword evidence="11" id="KW-1185">Reference proteome</keyword>
<feature type="domain" description="Amidohydrolase-related" evidence="9">
    <location>
        <begin position="78"/>
        <end position="438"/>
    </location>
</feature>
<dbReference type="InterPro" id="IPR014311">
    <property type="entry name" value="Guanine_deaminase"/>
</dbReference>
<dbReference type="PANTHER" id="PTHR11271:SF6">
    <property type="entry name" value="GUANINE DEAMINASE"/>
    <property type="match status" value="1"/>
</dbReference>
<comment type="function">
    <text evidence="8">Catalyzes the hydrolytic deamination of guanine, producing xanthine and ammonia.</text>
</comment>
<dbReference type="SUPFAM" id="SSF51338">
    <property type="entry name" value="Composite domain of metallo-dependent hydrolases"/>
    <property type="match status" value="1"/>
</dbReference>
<dbReference type="Pfam" id="PF01979">
    <property type="entry name" value="Amidohydro_1"/>
    <property type="match status" value="1"/>
</dbReference>
<evidence type="ECO:0000256" key="2">
    <source>
        <dbReference type="ARBA" id="ARBA00006745"/>
    </source>
</evidence>
<dbReference type="PANTHER" id="PTHR11271">
    <property type="entry name" value="GUANINE DEAMINASE"/>
    <property type="match status" value="1"/>
</dbReference>
<dbReference type="InterPro" id="IPR032466">
    <property type="entry name" value="Metal_Hydrolase"/>
</dbReference>
<dbReference type="InterPro" id="IPR011059">
    <property type="entry name" value="Metal-dep_hydrolase_composite"/>
</dbReference>
<dbReference type="GO" id="GO:0008892">
    <property type="term" value="F:guanine deaminase activity"/>
    <property type="evidence" value="ECO:0007669"/>
    <property type="project" value="UniProtKB-UniRule"/>
</dbReference>
<dbReference type="InterPro" id="IPR051607">
    <property type="entry name" value="Metallo-dep_hydrolases"/>
</dbReference>
<evidence type="ECO:0000256" key="1">
    <source>
        <dbReference type="ARBA" id="ARBA00004984"/>
    </source>
</evidence>
<evidence type="ECO:0000256" key="5">
    <source>
        <dbReference type="ARBA" id="ARBA00022801"/>
    </source>
</evidence>